<sequence>MSQTDSSQPNVPRIRKLDPTVVKRIAAGEIIVQPANALKELLENAIDAGSTMIDVLVKDGGLKLLQLNDNGCGIAREDMPLLCERFTTSKLLRFEDLSLISTYGFRGEALASISHIARLSVVSKIAESPLAYKCYYTNGQTATLKFKQDPNCKPQPVAGNGGTQITVEDLFYNLPSRLHSLRSKNDEWIKILEVLGRYAVHSEGVGFSCKKMGEPHPSISTRPNASLKERIRTVFGTSVASELIEFDFPCEEFGLSSIKGAVSGFNYNNKRKIQPVLFINNRLVMCDPLKRAINSVFQVFLPKGNHPFVYLSLLIEPQNVDVNVHPTKQEVRFLFEDEILEWICGKIHDVLSERDNSRTFKQSVLKRTGENSVVDSLTVTTKKTRQENKMVRVDANQLKISAFIKPSDPKQSQILASSSQSSGWQVENPDSTFMEEVAVESSQIEDPRPTQRKESVYSQPLVISTSSRKKQEVKLDSVTELRNEVAASINRPLSNVFNNLIYVGIVDAEKRLCCFQYDVKLFLCDYGAVLAEFYYQVALAEFANFGELVLPEPLALRDILRPLYQQHSGLEPEDVVVERLMAMEDMFKEYFQLDFSNEKLHILPMLMKEVEPSKMKLPFFLYRLGTKVNFSSEKECLRDVSRQIALLYVPDRIESSGTGDENENKLLALQERNKLNATLEHTVFPSLRRNFVAPEALVPDVVQVADLPGLYRVFERC</sequence>
<dbReference type="InterPro" id="IPR013507">
    <property type="entry name" value="DNA_mismatch_S5_2-like"/>
</dbReference>
<dbReference type="Pfam" id="PF01119">
    <property type="entry name" value="DNA_mis_repair"/>
    <property type="match status" value="1"/>
</dbReference>
<dbReference type="InterPro" id="IPR002099">
    <property type="entry name" value="MutL/Mlh/PMS"/>
</dbReference>
<evidence type="ECO:0000313" key="7">
    <source>
        <dbReference type="EMBL" id="WPK23597.1"/>
    </source>
</evidence>
<dbReference type="GO" id="GO:0005524">
    <property type="term" value="F:ATP binding"/>
    <property type="evidence" value="ECO:0007669"/>
    <property type="project" value="InterPro"/>
</dbReference>
<dbReference type="GO" id="GO:0061982">
    <property type="term" value="P:meiosis I cell cycle process"/>
    <property type="evidence" value="ECO:0007669"/>
    <property type="project" value="UniProtKB-ARBA"/>
</dbReference>
<name>A0AAX4H4W2_9ASCO</name>
<dbReference type="InterPro" id="IPR036890">
    <property type="entry name" value="HATPase_C_sf"/>
</dbReference>
<dbReference type="FunFam" id="3.30.230.10:FF:000014">
    <property type="entry name" value="DNA mismatch repair protein Mlh1"/>
    <property type="match status" value="1"/>
</dbReference>
<dbReference type="SUPFAM" id="SSF55874">
    <property type="entry name" value="ATPase domain of HSP90 chaperone/DNA topoisomerase II/histidine kinase"/>
    <property type="match status" value="1"/>
</dbReference>
<evidence type="ECO:0000256" key="4">
    <source>
        <dbReference type="ARBA" id="ARBA00023204"/>
    </source>
</evidence>
<reference evidence="7 8" key="1">
    <citation type="submission" date="2023-10" db="EMBL/GenBank/DDBJ databases">
        <title>Draft Genome Sequence of Candida saopaulonensis from a very Premature Infant with Sepsis.</title>
        <authorList>
            <person name="Ning Y."/>
            <person name="Dai R."/>
            <person name="Xiao M."/>
            <person name="Xu Y."/>
            <person name="Yan Q."/>
            <person name="Zhang L."/>
        </authorList>
    </citation>
    <scope>NUCLEOTIDE SEQUENCE [LARGE SCALE GENOMIC DNA]</scope>
    <source>
        <strain evidence="7 8">19XY460</strain>
    </source>
</reference>
<dbReference type="PROSITE" id="PS00058">
    <property type="entry name" value="DNA_MISMATCH_REPAIR_1"/>
    <property type="match status" value="1"/>
</dbReference>
<evidence type="ECO:0000259" key="6">
    <source>
        <dbReference type="SMART" id="SM01340"/>
    </source>
</evidence>
<dbReference type="GO" id="GO:0030983">
    <property type="term" value="F:mismatched DNA binding"/>
    <property type="evidence" value="ECO:0007669"/>
    <property type="project" value="InterPro"/>
</dbReference>
<evidence type="ECO:0000256" key="3">
    <source>
        <dbReference type="ARBA" id="ARBA00022763"/>
    </source>
</evidence>
<evidence type="ECO:0000256" key="5">
    <source>
        <dbReference type="ARBA" id="ARBA00023242"/>
    </source>
</evidence>
<dbReference type="InterPro" id="IPR038973">
    <property type="entry name" value="MutL/Mlh/Pms-like"/>
</dbReference>
<dbReference type="PANTHER" id="PTHR10073:SF12">
    <property type="entry name" value="DNA MISMATCH REPAIR PROTEIN MLH1"/>
    <property type="match status" value="1"/>
</dbReference>
<dbReference type="Gene3D" id="3.30.565.10">
    <property type="entry name" value="Histidine kinase-like ATPase, C-terminal domain"/>
    <property type="match status" value="1"/>
</dbReference>
<dbReference type="KEGG" id="asau:88171906"/>
<evidence type="ECO:0000256" key="2">
    <source>
        <dbReference type="ARBA" id="ARBA00006082"/>
    </source>
</evidence>
<dbReference type="Pfam" id="PF13589">
    <property type="entry name" value="HATPase_c_3"/>
    <property type="match status" value="1"/>
</dbReference>
<keyword evidence="5" id="KW-0539">Nucleus</keyword>
<dbReference type="AlphaFoldDB" id="A0AAX4H4W2"/>
<dbReference type="GO" id="GO:0016887">
    <property type="term" value="F:ATP hydrolysis activity"/>
    <property type="evidence" value="ECO:0007669"/>
    <property type="project" value="InterPro"/>
</dbReference>
<dbReference type="CDD" id="cd16926">
    <property type="entry name" value="HATPase_MutL-MLH-PMS-like"/>
    <property type="match status" value="1"/>
</dbReference>
<dbReference type="Proteomes" id="UP001338582">
    <property type="component" value="Chromosome 1"/>
</dbReference>
<proteinExistence type="inferred from homology"/>
<dbReference type="SUPFAM" id="SSF54211">
    <property type="entry name" value="Ribosomal protein S5 domain 2-like"/>
    <property type="match status" value="1"/>
</dbReference>
<dbReference type="CDD" id="cd03483">
    <property type="entry name" value="MutL_Trans_MLH1"/>
    <property type="match status" value="1"/>
</dbReference>
<feature type="domain" description="DNA mismatch repair protein S5" evidence="6">
    <location>
        <begin position="231"/>
        <end position="352"/>
    </location>
</feature>
<keyword evidence="3" id="KW-0227">DNA damage</keyword>
<accession>A0AAX4H4W2</accession>
<dbReference type="InterPro" id="IPR020568">
    <property type="entry name" value="Ribosomal_Su5_D2-typ_SF"/>
</dbReference>
<keyword evidence="8" id="KW-1185">Reference proteome</keyword>
<dbReference type="InterPro" id="IPR014721">
    <property type="entry name" value="Ribsml_uS5_D2-typ_fold_subgr"/>
</dbReference>
<comment type="subcellular location">
    <subcellularLocation>
        <location evidence="1">Nucleus</location>
    </subcellularLocation>
</comment>
<dbReference type="InterPro" id="IPR032189">
    <property type="entry name" value="Mlh1_C"/>
</dbReference>
<dbReference type="FunFam" id="3.30.565.10:FF:000003">
    <property type="entry name" value="DNA mismatch repair endonuclease MutL"/>
    <property type="match status" value="1"/>
</dbReference>
<dbReference type="SMART" id="SM01340">
    <property type="entry name" value="DNA_mis_repair"/>
    <property type="match status" value="1"/>
</dbReference>
<evidence type="ECO:0000313" key="8">
    <source>
        <dbReference type="Proteomes" id="UP001338582"/>
    </source>
</evidence>
<gene>
    <name evidence="7" type="ORF">PUMCH_000838</name>
</gene>
<dbReference type="EMBL" id="CP138894">
    <property type="protein sequence ID" value="WPK23597.1"/>
    <property type="molecule type" value="Genomic_DNA"/>
</dbReference>
<dbReference type="RefSeq" id="XP_062875983.1">
    <property type="nucleotide sequence ID" value="XM_063019913.1"/>
</dbReference>
<dbReference type="GeneID" id="88171906"/>
<evidence type="ECO:0000256" key="1">
    <source>
        <dbReference type="ARBA" id="ARBA00004123"/>
    </source>
</evidence>
<dbReference type="NCBIfam" id="TIGR00585">
    <property type="entry name" value="mutl"/>
    <property type="match status" value="1"/>
</dbReference>
<dbReference type="Pfam" id="PF16413">
    <property type="entry name" value="Mlh1_C"/>
    <property type="match status" value="1"/>
</dbReference>
<dbReference type="InterPro" id="IPR014762">
    <property type="entry name" value="DNA_mismatch_repair_CS"/>
</dbReference>
<organism evidence="7 8">
    <name type="scientific">Australozyma saopauloensis</name>
    <dbReference type="NCBI Taxonomy" id="291208"/>
    <lineage>
        <taxon>Eukaryota</taxon>
        <taxon>Fungi</taxon>
        <taxon>Dikarya</taxon>
        <taxon>Ascomycota</taxon>
        <taxon>Saccharomycotina</taxon>
        <taxon>Pichiomycetes</taxon>
        <taxon>Metschnikowiaceae</taxon>
        <taxon>Australozyma</taxon>
    </lineage>
</organism>
<dbReference type="PANTHER" id="PTHR10073">
    <property type="entry name" value="DNA MISMATCH REPAIR PROTEIN MLH, PMS, MUTL"/>
    <property type="match status" value="1"/>
</dbReference>
<comment type="similarity">
    <text evidence="2">Belongs to the DNA mismatch repair MutL/HexB family.</text>
</comment>
<dbReference type="Gene3D" id="3.30.230.10">
    <property type="match status" value="1"/>
</dbReference>
<dbReference type="GO" id="GO:0006298">
    <property type="term" value="P:mismatch repair"/>
    <property type="evidence" value="ECO:0007669"/>
    <property type="project" value="InterPro"/>
</dbReference>
<protein>
    <recommendedName>
        <fullName evidence="6">DNA mismatch repair protein S5 domain-containing protein</fullName>
    </recommendedName>
</protein>
<keyword evidence="4" id="KW-0234">DNA repair</keyword>
<dbReference type="GO" id="GO:0032389">
    <property type="term" value="C:MutLalpha complex"/>
    <property type="evidence" value="ECO:0007669"/>
    <property type="project" value="TreeGrafter"/>
</dbReference>
<dbReference type="GO" id="GO:0140664">
    <property type="term" value="F:ATP-dependent DNA damage sensor activity"/>
    <property type="evidence" value="ECO:0007669"/>
    <property type="project" value="InterPro"/>
</dbReference>